<feature type="region of interest" description="Disordered" evidence="1">
    <location>
        <begin position="124"/>
        <end position="147"/>
    </location>
</feature>
<sequence>MYAHMYEHLYDEDMGDLQDFTEFTMTMTNQALSFLASAAPIVSGAGVQAALAAYGMAKYRAEALQMRNSVSQIEDPFSKELTPLCPEPASAEELAALTPNWTPNMDLDAIFPFSTGLEGLDLSGQSLTRTGSPSSHDSGVDTVSTPQGSLKRFMDDGEEFTSFLDGQTRAAAKKLKPIESEQPTNDNVTVEVPVEDPLVPPEHAGPPTEVSSVNRLPDVSTLRLDSISSNPLELAIADKLWDGKDLKQATHNEDTATAVAREQKEMKTKRKTKRRMRTKEQLERCRQESARARERKKVERSKLQLIVDAKESRITSLNATVDSLKTEVVRMRAAITQRAMVGLSDPSQSQYYAKLLFDLSQSPLSLAQAGGSLPTDSTLPNTFVPDVAASASLPNFELPDLSSSAMKVPLTTTPAAAVPHVMPARLMPALEPRAVFGMPGLPAWNADLLDMSSFMPMASSPLSGDGSSLSGNF</sequence>
<dbReference type="RefSeq" id="XP_014157099.1">
    <property type="nucleotide sequence ID" value="XM_014301624.1"/>
</dbReference>
<feature type="compositionally biased region" description="Basic and acidic residues" evidence="1">
    <location>
        <begin position="278"/>
        <end position="296"/>
    </location>
</feature>
<reference evidence="3 4" key="1">
    <citation type="submission" date="2011-02" db="EMBL/GenBank/DDBJ databases">
        <title>The Genome Sequence of Sphaeroforma arctica JP610.</title>
        <authorList>
            <consortium name="The Broad Institute Genome Sequencing Platform"/>
            <person name="Russ C."/>
            <person name="Cuomo C."/>
            <person name="Young S.K."/>
            <person name="Zeng Q."/>
            <person name="Gargeya S."/>
            <person name="Alvarado L."/>
            <person name="Berlin A."/>
            <person name="Chapman S.B."/>
            <person name="Chen Z."/>
            <person name="Freedman E."/>
            <person name="Gellesch M."/>
            <person name="Goldberg J."/>
            <person name="Griggs A."/>
            <person name="Gujja S."/>
            <person name="Heilman E."/>
            <person name="Heiman D."/>
            <person name="Howarth C."/>
            <person name="Mehta T."/>
            <person name="Neiman D."/>
            <person name="Pearson M."/>
            <person name="Roberts A."/>
            <person name="Saif S."/>
            <person name="Shea T."/>
            <person name="Shenoy N."/>
            <person name="Sisk P."/>
            <person name="Stolte C."/>
            <person name="Sykes S."/>
            <person name="White J."/>
            <person name="Yandava C."/>
            <person name="Burger G."/>
            <person name="Gray M.W."/>
            <person name="Holland P.W.H."/>
            <person name="King N."/>
            <person name="Lang F.B.F."/>
            <person name="Roger A.J."/>
            <person name="Ruiz-Trillo I."/>
            <person name="Haas B."/>
            <person name="Nusbaum C."/>
            <person name="Birren B."/>
        </authorList>
    </citation>
    <scope>NUCLEOTIDE SEQUENCE [LARGE SCALE GENOMIC DNA]</scope>
    <source>
        <strain evidence="3 4">JP610</strain>
    </source>
</reference>
<feature type="compositionally biased region" description="Basic residues" evidence="1">
    <location>
        <begin position="267"/>
        <end position="277"/>
    </location>
</feature>
<keyword evidence="2" id="KW-1133">Transmembrane helix</keyword>
<dbReference type="GeneID" id="25905035"/>
<feature type="transmembrane region" description="Helical" evidence="2">
    <location>
        <begin position="34"/>
        <end position="57"/>
    </location>
</feature>
<gene>
    <name evidence="3" type="ORF">SARC_04531</name>
</gene>
<keyword evidence="2" id="KW-0472">Membrane</keyword>
<feature type="region of interest" description="Disordered" evidence="1">
    <location>
        <begin position="266"/>
        <end position="296"/>
    </location>
</feature>
<accession>A0A0L0G239</accession>
<evidence type="ECO:0000256" key="2">
    <source>
        <dbReference type="SAM" id="Phobius"/>
    </source>
</evidence>
<evidence type="ECO:0000313" key="4">
    <source>
        <dbReference type="Proteomes" id="UP000054560"/>
    </source>
</evidence>
<dbReference type="EMBL" id="KQ241855">
    <property type="protein sequence ID" value="KNC83197.1"/>
    <property type="molecule type" value="Genomic_DNA"/>
</dbReference>
<evidence type="ECO:0008006" key="5">
    <source>
        <dbReference type="Google" id="ProtNLM"/>
    </source>
</evidence>
<name>A0A0L0G239_9EUKA</name>
<dbReference type="AlphaFoldDB" id="A0A0L0G239"/>
<keyword evidence="4" id="KW-1185">Reference proteome</keyword>
<evidence type="ECO:0000313" key="3">
    <source>
        <dbReference type="EMBL" id="KNC83197.1"/>
    </source>
</evidence>
<organism evidence="3 4">
    <name type="scientific">Sphaeroforma arctica JP610</name>
    <dbReference type="NCBI Taxonomy" id="667725"/>
    <lineage>
        <taxon>Eukaryota</taxon>
        <taxon>Ichthyosporea</taxon>
        <taxon>Ichthyophonida</taxon>
        <taxon>Sphaeroforma</taxon>
    </lineage>
</organism>
<evidence type="ECO:0000256" key="1">
    <source>
        <dbReference type="SAM" id="MobiDB-lite"/>
    </source>
</evidence>
<proteinExistence type="predicted"/>
<dbReference type="Proteomes" id="UP000054560">
    <property type="component" value="Unassembled WGS sequence"/>
</dbReference>
<protein>
    <recommendedName>
        <fullName evidence="5">BZIP domain-containing protein</fullName>
    </recommendedName>
</protein>
<keyword evidence="2" id="KW-0812">Transmembrane</keyword>